<reference evidence="3 4" key="1">
    <citation type="journal article" date="2021" name="Nat. Plants">
        <title>The Taxus genome provides insights into paclitaxel biosynthesis.</title>
        <authorList>
            <person name="Xiong X."/>
            <person name="Gou J."/>
            <person name="Liao Q."/>
            <person name="Li Y."/>
            <person name="Zhou Q."/>
            <person name="Bi G."/>
            <person name="Li C."/>
            <person name="Du R."/>
            <person name="Wang X."/>
            <person name="Sun T."/>
            <person name="Guo L."/>
            <person name="Liang H."/>
            <person name="Lu P."/>
            <person name="Wu Y."/>
            <person name="Zhang Z."/>
            <person name="Ro D.K."/>
            <person name="Shang Y."/>
            <person name="Huang S."/>
            <person name="Yan J."/>
        </authorList>
    </citation>
    <scope>NUCLEOTIDE SEQUENCE [LARGE SCALE GENOMIC DNA]</scope>
    <source>
        <strain evidence="3">Ta-2019</strain>
    </source>
</reference>
<sequence length="313" mass="33137">MSGAAKVRATPNIADSEGRPVLRPAAGNNTPASPGEGVPAKPTSKTAAKQHPSKNPKTPPSDNEAKPASVSPKIITSTPPAKASKSLPVTNESKTNAAGKGPLRNGVSRSVGGGKSPRLNSSLDCGTKPSCFKGGSISFSLNASSCSSSEGSSDSSSSLSAMKKAASLELYAQRKLKIASYGRKQSSSKLVKVAPDDIPMPPPPEETKKRCGWITSQSDPVYVAFHDEEWGEPVHDDKKLFELLVLSGTLAELSWPAILSKRDTYREVFLGFDPVIVAKYDEKKIKSLKSNSNIMFCEGKLRGVVDNAKNILK</sequence>
<dbReference type="Pfam" id="PF03352">
    <property type="entry name" value="Adenine_glyco"/>
    <property type="match status" value="1"/>
</dbReference>
<dbReference type="AlphaFoldDB" id="A0AA38GFC1"/>
<dbReference type="GO" id="GO:0006284">
    <property type="term" value="P:base-excision repair"/>
    <property type="evidence" value="ECO:0007669"/>
    <property type="project" value="InterPro"/>
</dbReference>
<feature type="binding site" evidence="1">
    <location>
        <position position="226"/>
    </location>
    <ligand>
        <name>Zn(2+)</name>
        <dbReference type="ChEBI" id="CHEBI:29105"/>
    </ligand>
</feature>
<dbReference type="GO" id="GO:0046872">
    <property type="term" value="F:metal ion binding"/>
    <property type="evidence" value="ECO:0007669"/>
    <property type="project" value="UniProtKB-KW"/>
</dbReference>
<accession>A0AA38GFC1</accession>
<comment type="caution">
    <text evidence="3">The sequence shown here is derived from an EMBL/GenBank/DDBJ whole genome shotgun (WGS) entry which is preliminary data.</text>
</comment>
<feature type="non-terminal residue" evidence="3">
    <location>
        <position position="313"/>
    </location>
</feature>
<evidence type="ECO:0000313" key="4">
    <source>
        <dbReference type="Proteomes" id="UP000824469"/>
    </source>
</evidence>
<protein>
    <recommendedName>
        <fullName evidence="5">DNA-3-methyladenine glycosylase I</fullName>
    </recommendedName>
</protein>
<evidence type="ECO:0000256" key="2">
    <source>
        <dbReference type="SAM" id="MobiDB-lite"/>
    </source>
</evidence>
<feature type="binding site" evidence="1">
    <location>
        <position position="211"/>
    </location>
    <ligand>
        <name>Zn(2+)</name>
        <dbReference type="ChEBI" id="CHEBI:29105"/>
    </ligand>
</feature>
<dbReference type="SUPFAM" id="SSF48150">
    <property type="entry name" value="DNA-glycosylase"/>
    <property type="match status" value="1"/>
</dbReference>
<dbReference type="EMBL" id="JAHRHJ020000003">
    <property type="protein sequence ID" value="KAH9320890.1"/>
    <property type="molecule type" value="Genomic_DNA"/>
</dbReference>
<gene>
    <name evidence="3" type="ORF">KI387_015529</name>
</gene>
<keyword evidence="4" id="KW-1185">Reference proteome</keyword>
<name>A0AA38GFC1_TAXCH</name>
<dbReference type="PANTHER" id="PTHR31116:SF29">
    <property type="entry name" value="DNA GLYCOSYLASE SUPERFAMILY PROTEIN"/>
    <property type="match status" value="1"/>
</dbReference>
<dbReference type="Gene3D" id="1.10.340.30">
    <property type="entry name" value="Hypothetical protein, domain 2"/>
    <property type="match status" value="1"/>
</dbReference>
<evidence type="ECO:0000256" key="1">
    <source>
        <dbReference type="PIRSR" id="PIRSR605019-1"/>
    </source>
</evidence>
<dbReference type="Proteomes" id="UP000824469">
    <property type="component" value="Unassembled WGS sequence"/>
</dbReference>
<evidence type="ECO:0008006" key="5">
    <source>
        <dbReference type="Google" id="ProtNLM"/>
    </source>
</evidence>
<dbReference type="GO" id="GO:0008725">
    <property type="term" value="F:DNA-3-methyladenine glycosylase activity"/>
    <property type="evidence" value="ECO:0007669"/>
    <property type="project" value="InterPro"/>
</dbReference>
<organism evidence="3 4">
    <name type="scientific">Taxus chinensis</name>
    <name type="common">Chinese yew</name>
    <name type="synonym">Taxus wallichiana var. chinensis</name>
    <dbReference type="NCBI Taxonomy" id="29808"/>
    <lineage>
        <taxon>Eukaryota</taxon>
        <taxon>Viridiplantae</taxon>
        <taxon>Streptophyta</taxon>
        <taxon>Embryophyta</taxon>
        <taxon>Tracheophyta</taxon>
        <taxon>Spermatophyta</taxon>
        <taxon>Pinopsida</taxon>
        <taxon>Pinidae</taxon>
        <taxon>Conifers II</taxon>
        <taxon>Cupressales</taxon>
        <taxon>Taxaceae</taxon>
        <taxon>Taxus</taxon>
    </lineage>
</organism>
<dbReference type="OMA" id="AMESCIC"/>
<proteinExistence type="predicted"/>
<dbReference type="PANTHER" id="PTHR31116">
    <property type="entry name" value="OS04G0501200 PROTEIN"/>
    <property type="match status" value="1"/>
</dbReference>
<feature type="region of interest" description="Disordered" evidence="2">
    <location>
        <begin position="1"/>
        <end position="125"/>
    </location>
</feature>
<feature type="compositionally biased region" description="Polar residues" evidence="2">
    <location>
        <begin position="87"/>
        <end position="96"/>
    </location>
</feature>
<keyword evidence="1" id="KW-0479">Metal-binding</keyword>
<keyword evidence="1" id="KW-0862">Zinc</keyword>
<dbReference type="InterPro" id="IPR005019">
    <property type="entry name" value="Adenine_glyco"/>
</dbReference>
<evidence type="ECO:0000313" key="3">
    <source>
        <dbReference type="EMBL" id="KAH9320890.1"/>
    </source>
</evidence>
<dbReference type="InterPro" id="IPR011257">
    <property type="entry name" value="DNA_glycosylase"/>
</dbReference>